<dbReference type="InterPro" id="IPR044855">
    <property type="entry name" value="CoA-Trfase_III_dom3_sf"/>
</dbReference>
<evidence type="ECO:0000313" key="1">
    <source>
        <dbReference type="EMBL" id="TQF01730.1"/>
    </source>
</evidence>
<dbReference type="Proteomes" id="UP000319103">
    <property type="component" value="Unassembled WGS sequence"/>
</dbReference>
<dbReference type="InterPro" id="IPR023606">
    <property type="entry name" value="CoA-Trfase_III_dom_1_sf"/>
</dbReference>
<sequence>MREDTLLRPATTDTTAPLTGVALTATGRGFPLRLAIHQLRLLGAELTEHHKSSAPARLTLGVGSGAVTCALDWAGPVAMPLASEADVQAACGLAAVHGRRYGTPQPLGIEYASAVAGVLAVQGLLAARLTVLRGGSARRVRTSVAGAALLAVGQYLAAATADDPPEPTRADTGPPPFTSADGVRFEIEALDPGQWLAFWSGLGVARPVVGQGWPPFQLRFATGSCALPAELDLATRQLSYRQLTDAAVSVGVSIVPVRAQGPSGYRLPPWRIESVPGPGSPLPPAPAGAGPLAGLVVVEMTRRLQGPLAGHLLALLGAEVIRVEPLGGDPLRGVPPMVGEVSARFHALNRNKRVFEADPRSPAGRRAIRELIGGAEVFLHNLAPGKAESFGLDPGQLLAEQPGLVHAWASGWGELFNPDGNAFGSGLPVGTDYLVQAHSGLAALVTPPGRPVAPALLTITDVFGGLVSATGVLAALVARAGSGFGQRVDSSLFSAAVALLDMASPPDAPPARFPAATPEELAADPRFAAALQHDSCVLPRAPWQFDA</sequence>
<dbReference type="Pfam" id="PF02515">
    <property type="entry name" value="CoA_transf_3"/>
    <property type="match status" value="2"/>
</dbReference>
<organism evidence="1 2">
    <name type="scientific">Kitasatospora acidiphila</name>
    <dbReference type="NCBI Taxonomy" id="2567942"/>
    <lineage>
        <taxon>Bacteria</taxon>
        <taxon>Bacillati</taxon>
        <taxon>Actinomycetota</taxon>
        <taxon>Actinomycetes</taxon>
        <taxon>Kitasatosporales</taxon>
        <taxon>Streptomycetaceae</taxon>
        <taxon>Kitasatospora</taxon>
    </lineage>
</organism>
<evidence type="ECO:0000313" key="2">
    <source>
        <dbReference type="Proteomes" id="UP000319103"/>
    </source>
</evidence>
<dbReference type="OrthoDB" id="9797653at2"/>
<dbReference type="PANTHER" id="PTHR48228:SF5">
    <property type="entry name" value="ALPHA-METHYLACYL-COA RACEMASE"/>
    <property type="match status" value="1"/>
</dbReference>
<comment type="caution">
    <text evidence="1">The sequence shown here is derived from an EMBL/GenBank/DDBJ whole genome shotgun (WGS) entry which is preliminary data.</text>
</comment>
<accession>A0A540VY87</accession>
<protein>
    <submittedName>
        <fullName evidence="1">CoA transferase</fullName>
    </submittedName>
</protein>
<keyword evidence="1" id="KW-0808">Transferase</keyword>
<reference evidence="1 2" key="1">
    <citation type="submission" date="2019-06" db="EMBL/GenBank/DDBJ databases">
        <title>Description of Kitasatospora acidophila sp. nov. isolated from pine grove soil, and reclassification of Streptomyces novaecaesareae to Kitasatospora novaeceasareae comb. nov.</title>
        <authorList>
            <person name="Kim M.J."/>
        </authorList>
    </citation>
    <scope>NUCLEOTIDE SEQUENCE [LARGE SCALE GENOMIC DNA]</scope>
    <source>
        <strain evidence="1 2">MMS16-CNU292</strain>
    </source>
</reference>
<proteinExistence type="predicted"/>
<dbReference type="Gene3D" id="3.40.50.10540">
    <property type="entry name" value="Crotonobetainyl-coa:carnitine coa-transferase, domain 1"/>
    <property type="match status" value="2"/>
</dbReference>
<dbReference type="PANTHER" id="PTHR48228">
    <property type="entry name" value="SUCCINYL-COA--D-CITRAMALATE COA-TRANSFERASE"/>
    <property type="match status" value="1"/>
</dbReference>
<dbReference type="InterPro" id="IPR050509">
    <property type="entry name" value="CoA-transferase_III"/>
</dbReference>
<dbReference type="GO" id="GO:0016740">
    <property type="term" value="F:transferase activity"/>
    <property type="evidence" value="ECO:0007669"/>
    <property type="project" value="UniProtKB-KW"/>
</dbReference>
<dbReference type="RefSeq" id="WP_141632454.1">
    <property type="nucleotide sequence ID" value="NZ_VIGB01000003.1"/>
</dbReference>
<name>A0A540VY87_9ACTN</name>
<dbReference type="EMBL" id="VIGB01000003">
    <property type="protein sequence ID" value="TQF01730.1"/>
    <property type="molecule type" value="Genomic_DNA"/>
</dbReference>
<dbReference type="AlphaFoldDB" id="A0A540VY87"/>
<gene>
    <name evidence="1" type="ORF">E6W39_05045</name>
</gene>
<dbReference type="SUPFAM" id="SSF89796">
    <property type="entry name" value="CoA-transferase family III (CaiB/BaiF)"/>
    <property type="match status" value="2"/>
</dbReference>
<dbReference type="InterPro" id="IPR003673">
    <property type="entry name" value="CoA-Trfase_fam_III"/>
</dbReference>
<keyword evidence="2" id="KW-1185">Reference proteome</keyword>
<dbReference type="Gene3D" id="3.30.1540.10">
    <property type="entry name" value="formyl-coa transferase, domain 3"/>
    <property type="match status" value="1"/>
</dbReference>